<dbReference type="OrthoDB" id="10404927at2759"/>
<feature type="compositionally biased region" description="Low complexity" evidence="1">
    <location>
        <begin position="180"/>
        <end position="192"/>
    </location>
</feature>
<feature type="compositionally biased region" description="Polar residues" evidence="1">
    <location>
        <begin position="147"/>
        <end position="158"/>
    </location>
</feature>
<feature type="region of interest" description="Disordered" evidence="1">
    <location>
        <begin position="218"/>
        <end position="256"/>
    </location>
</feature>
<protein>
    <submittedName>
        <fullName evidence="2">Proteophosphoglycan ppg4</fullName>
    </submittedName>
</protein>
<feature type="compositionally biased region" description="Polar residues" evidence="1">
    <location>
        <begin position="345"/>
        <end position="365"/>
    </location>
</feature>
<feature type="region of interest" description="Disordered" evidence="1">
    <location>
        <begin position="493"/>
        <end position="512"/>
    </location>
</feature>
<gene>
    <name evidence="2" type="ORF">Rt10032_c01g0462</name>
</gene>
<evidence type="ECO:0000256" key="1">
    <source>
        <dbReference type="SAM" id="MobiDB-lite"/>
    </source>
</evidence>
<feature type="compositionally biased region" description="Low complexity" evidence="1">
    <location>
        <begin position="102"/>
        <end position="120"/>
    </location>
</feature>
<feature type="compositionally biased region" description="Gly residues" evidence="1">
    <location>
        <begin position="583"/>
        <end position="594"/>
    </location>
</feature>
<feature type="region of interest" description="Disordered" evidence="1">
    <location>
        <begin position="583"/>
        <end position="682"/>
    </location>
</feature>
<reference evidence="2 3" key="1">
    <citation type="submission" date="2019-07" db="EMBL/GenBank/DDBJ databases">
        <title>Rhodotorula toruloides NBRC10032 genome sequencing.</title>
        <authorList>
            <person name="Shida Y."/>
            <person name="Takaku H."/>
            <person name="Ogasawara W."/>
            <person name="Mori K."/>
        </authorList>
    </citation>
    <scope>NUCLEOTIDE SEQUENCE [LARGE SCALE GENOMIC DNA]</scope>
    <source>
        <strain evidence="2 3">NBRC10032</strain>
    </source>
</reference>
<feature type="region of interest" description="Disordered" evidence="1">
    <location>
        <begin position="58"/>
        <end position="204"/>
    </location>
</feature>
<name>A0A511K8V7_RHOTO</name>
<sequence>MSQTPDVPLFAVPDLDFLLDELDDLPAEQLFLVPFRPDATEEHRQRAYEIFWARKEATERAGSGGGQENGVGLQVGKTSSPWRGSRWRLSSIEDTEEGLPTPGGSQDGGAADSGGVVPASDQVETNHFNKHSNAPSSSSAPMANGITDPSSSSATTPFGISASRGPPSKNHVSGENGFYADASSSGDAPSSSTTQLKKYKGKGKAVALPDQAAEVFSGTITSKTMPSFSPSSSAQPRATRSTNAKESRWQRGPDRSIEVVVEIPLHPAMTNLSPALRKKLFGEKKVEANKGAGAKKGKIASTVSSGTKRKTRSSMAAAEQAEDEASERAVKKRKTSAAAEGKNQARVSTSSTFRCGRSSSTSTASIGKRKTRRSSSAGFEVLIKTPKRSTKGMGKGAAGTPAVRFTDHGDILVASYHPTPQLSCTSTVISAADQKVIDTSNDIAVEPVASGSGLAPNGRSSTLVGDSSTLVECSSTASADDDTELLAEILALPSDNAAQTGPSTSPSSGLAKAAMQAHDDNLFSGTDNPIELDEAAMTKILAAIQSNEMEQSTKGDGAGGVEEEVDEVDDDFGLARLKNEFGSGIGIGVGGTGTGENAVEHPGDKAKADAPAPPPFATGPLTAPNGTPSASVGAKPTSSRSQPAHSQTFQRATSATDDEDALISPSLRVGGDGKKKRRKARMSGELEWVAASMSEVPPSRADVL</sequence>
<feature type="compositionally biased region" description="Basic and acidic residues" evidence="1">
    <location>
        <begin position="243"/>
        <end position="256"/>
    </location>
</feature>
<comment type="caution">
    <text evidence="2">The sequence shown here is derived from an EMBL/GenBank/DDBJ whole genome shotgun (WGS) entry which is preliminary data.</text>
</comment>
<evidence type="ECO:0000313" key="2">
    <source>
        <dbReference type="EMBL" id="GEM06445.1"/>
    </source>
</evidence>
<dbReference type="AlphaFoldDB" id="A0A511K8V7"/>
<dbReference type="Proteomes" id="UP000321518">
    <property type="component" value="Unassembled WGS sequence"/>
</dbReference>
<proteinExistence type="predicted"/>
<feature type="region of interest" description="Disordered" evidence="1">
    <location>
        <begin position="287"/>
        <end position="377"/>
    </location>
</feature>
<organism evidence="2 3">
    <name type="scientific">Rhodotorula toruloides</name>
    <name type="common">Yeast</name>
    <name type="synonym">Rhodosporidium toruloides</name>
    <dbReference type="NCBI Taxonomy" id="5286"/>
    <lineage>
        <taxon>Eukaryota</taxon>
        <taxon>Fungi</taxon>
        <taxon>Dikarya</taxon>
        <taxon>Basidiomycota</taxon>
        <taxon>Pucciniomycotina</taxon>
        <taxon>Microbotryomycetes</taxon>
        <taxon>Sporidiobolales</taxon>
        <taxon>Sporidiobolaceae</taxon>
        <taxon>Rhodotorula</taxon>
    </lineage>
</organism>
<accession>A0A511K8V7</accession>
<evidence type="ECO:0000313" key="3">
    <source>
        <dbReference type="Proteomes" id="UP000321518"/>
    </source>
</evidence>
<dbReference type="EMBL" id="BJWK01000001">
    <property type="protein sequence ID" value="GEM06445.1"/>
    <property type="molecule type" value="Genomic_DNA"/>
</dbReference>
<feature type="compositionally biased region" description="Polar residues" evidence="1">
    <location>
        <begin position="496"/>
        <end position="508"/>
    </location>
</feature>
<feature type="compositionally biased region" description="Basic and acidic residues" evidence="1">
    <location>
        <begin position="598"/>
        <end position="608"/>
    </location>
</feature>
<feature type="compositionally biased region" description="Polar residues" evidence="1">
    <location>
        <begin position="625"/>
        <end position="655"/>
    </location>
</feature>
<feature type="compositionally biased region" description="Low complexity" evidence="1">
    <location>
        <begin position="132"/>
        <end position="144"/>
    </location>
</feature>